<dbReference type="PANTHER" id="PTHR33362">
    <property type="entry name" value="SIALIC ACID TRAP TRANSPORTER PERMEASE PROTEIN SIAT-RELATED"/>
    <property type="match status" value="1"/>
</dbReference>
<evidence type="ECO:0000313" key="9">
    <source>
        <dbReference type="EMBL" id="GMA28282.1"/>
    </source>
</evidence>
<evidence type="ECO:0000256" key="3">
    <source>
        <dbReference type="ARBA" id="ARBA00022519"/>
    </source>
</evidence>
<keyword evidence="10" id="KW-1185">Reference proteome</keyword>
<evidence type="ECO:0000256" key="4">
    <source>
        <dbReference type="ARBA" id="ARBA00022692"/>
    </source>
</evidence>
<dbReference type="GO" id="GO:0022857">
    <property type="term" value="F:transmembrane transporter activity"/>
    <property type="evidence" value="ECO:0007669"/>
    <property type="project" value="TreeGrafter"/>
</dbReference>
<dbReference type="Proteomes" id="UP001157160">
    <property type="component" value="Unassembled WGS sequence"/>
</dbReference>
<keyword evidence="2" id="KW-1003">Cell membrane</keyword>
<feature type="transmembrane region" description="Helical" evidence="7">
    <location>
        <begin position="333"/>
        <end position="357"/>
    </location>
</feature>
<feature type="transmembrane region" description="Helical" evidence="7">
    <location>
        <begin position="94"/>
        <end position="118"/>
    </location>
</feature>
<proteinExistence type="predicted"/>
<evidence type="ECO:0000256" key="2">
    <source>
        <dbReference type="ARBA" id="ARBA00022475"/>
    </source>
</evidence>
<keyword evidence="6 7" id="KW-0472">Membrane</keyword>
<accession>A0AA37UTT8</accession>
<dbReference type="AlphaFoldDB" id="A0AA37UTT8"/>
<dbReference type="EMBL" id="BSUL01000001">
    <property type="protein sequence ID" value="GMA28282.1"/>
    <property type="molecule type" value="Genomic_DNA"/>
</dbReference>
<feature type="transmembrane region" description="Helical" evidence="7">
    <location>
        <begin position="254"/>
        <end position="285"/>
    </location>
</feature>
<dbReference type="PANTHER" id="PTHR33362:SF2">
    <property type="entry name" value="TRAP TRANSPORTER LARGE PERMEASE PROTEIN"/>
    <property type="match status" value="1"/>
</dbReference>
<name>A0AA37UTT8_9MICO</name>
<evidence type="ECO:0000259" key="8">
    <source>
        <dbReference type="Pfam" id="PF06808"/>
    </source>
</evidence>
<organism evidence="9 10">
    <name type="scientific">Arenivirga flava</name>
    <dbReference type="NCBI Taxonomy" id="1930060"/>
    <lineage>
        <taxon>Bacteria</taxon>
        <taxon>Bacillati</taxon>
        <taxon>Actinomycetota</taxon>
        <taxon>Actinomycetes</taxon>
        <taxon>Micrococcales</taxon>
        <taxon>Microbacteriaceae</taxon>
        <taxon>Arenivirga</taxon>
    </lineage>
</organism>
<feature type="domain" description="TRAP C4-dicarboxylate transport system permease DctM subunit" evidence="8">
    <location>
        <begin position="1"/>
        <end position="357"/>
    </location>
</feature>
<feature type="transmembrane region" description="Helical" evidence="7">
    <location>
        <begin position="29"/>
        <end position="50"/>
    </location>
</feature>
<evidence type="ECO:0000256" key="7">
    <source>
        <dbReference type="SAM" id="Phobius"/>
    </source>
</evidence>
<feature type="transmembrane region" description="Helical" evidence="7">
    <location>
        <begin position="205"/>
        <end position="222"/>
    </location>
</feature>
<protein>
    <submittedName>
        <fullName evidence="9">Sialic acid TRAP transporter large permease protein SiaM</fullName>
    </submittedName>
</protein>
<dbReference type="InterPro" id="IPR010656">
    <property type="entry name" value="DctM"/>
</dbReference>
<keyword evidence="5 7" id="KW-1133">Transmembrane helix</keyword>
<evidence type="ECO:0000256" key="1">
    <source>
        <dbReference type="ARBA" id="ARBA00004429"/>
    </source>
</evidence>
<dbReference type="GO" id="GO:0005886">
    <property type="term" value="C:plasma membrane"/>
    <property type="evidence" value="ECO:0007669"/>
    <property type="project" value="UniProtKB-SubCell"/>
</dbReference>
<keyword evidence="3" id="KW-0997">Cell inner membrane</keyword>
<sequence>MTKRMLDLADSIVGGLRGGIAQTTVLSSLFFGGISGSAVASVSSLGRILIPAMKQRKYRPEYASAVMAAAPVVDPIMPPSITMIVYGVVSGTSIGALFFAGIVPAVLYVLMLMVLIHFTVKRLGFTKEAIAIAQDKARIGMTPKEDRPKFLPSLWKALPALLLPVLILGGIRFGVFTPTEAAAIAVVYALVVGFAVYRELSIKRLVYALADSTLIVGLIMLVLSAAQIYSWALTSGLVPQMAAEAIFTITENPIVLLLLINAVLLVVGMFIEANAALIILTPILYPVATSMGVDPVHLGIIIVVNLSVGLLTPPVGIGLMLSAELAKVSMVKAIRAVAPFLIAGIAFLLLITFVPQISLFLPNLLLG</sequence>
<dbReference type="NCBIfam" id="TIGR00786">
    <property type="entry name" value="dctM"/>
    <property type="match status" value="1"/>
</dbReference>
<dbReference type="Pfam" id="PF06808">
    <property type="entry name" value="DctM"/>
    <property type="match status" value="1"/>
</dbReference>
<dbReference type="InterPro" id="IPR004681">
    <property type="entry name" value="TRAP_DctM"/>
</dbReference>
<feature type="transmembrane region" description="Helical" evidence="7">
    <location>
        <begin position="154"/>
        <end position="175"/>
    </location>
</feature>
<evidence type="ECO:0000313" key="10">
    <source>
        <dbReference type="Proteomes" id="UP001157160"/>
    </source>
</evidence>
<evidence type="ECO:0000256" key="5">
    <source>
        <dbReference type="ARBA" id="ARBA00022989"/>
    </source>
</evidence>
<keyword evidence="4 7" id="KW-0812">Transmembrane</keyword>
<comment type="subcellular location">
    <subcellularLocation>
        <location evidence="1">Cell inner membrane</location>
        <topology evidence="1">Multi-pass membrane protein</topology>
    </subcellularLocation>
</comment>
<gene>
    <name evidence="9" type="primary">siaM</name>
    <name evidence="9" type="ORF">GCM10025874_15350</name>
</gene>
<feature type="transmembrane region" description="Helical" evidence="7">
    <location>
        <begin position="297"/>
        <end position="321"/>
    </location>
</feature>
<feature type="transmembrane region" description="Helical" evidence="7">
    <location>
        <begin position="181"/>
        <end position="198"/>
    </location>
</feature>
<evidence type="ECO:0000256" key="6">
    <source>
        <dbReference type="ARBA" id="ARBA00023136"/>
    </source>
</evidence>
<comment type="caution">
    <text evidence="9">The sequence shown here is derived from an EMBL/GenBank/DDBJ whole genome shotgun (WGS) entry which is preliminary data.</text>
</comment>
<reference evidence="9 10" key="1">
    <citation type="journal article" date="2014" name="Int. J. Syst. Evol. Microbiol.">
        <title>Complete genome sequence of Corynebacterium casei LMG S-19264T (=DSM 44701T), isolated from a smear-ripened cheese.</title>
        <authorList>
            <consortium name="US DOE Joint Genome Institute (JGI-PGF)"/>
            <person name="Walter F."/>
            <person name="Albersmeier A."/>
            <person name="Kalinowski J."/>
            <person name="Ruckert C."/>
        </authorList>
    </citation>
    <scope>NUCLEOTIDE SEQUENCE [LARGE SCALE GENOMIC DNA]</scope>
    <source>
        <strain evidence="9 10">NBRC 112289</strain>
    </source>
</reference>
<feature type="transmembrane region" description="Helical" evidence="7">
    <location>
        <begin position="62"/>
        <end position="88"/>
    </location>
</feature>